<organism evidence="2 3">
    <name type="scientific">Staphylothermus marinus (strain ATCC 43588 / DSM 3639 / JCM 9404 / F1)</name>
    <dbReference type="NCBI Taxonomy" id="399550"/>
    <lineage>
        <taxon>Archaea</taxon>
        <taxon>Thermoproteota</taxon>
        <taxon>Thermoprotei</taxon>
        <taxon>Desulfurococcales</taxon>
        <taxon>Desulfurococcaceae</taxon>
        <taxon>Staphylothermus</taxon>
    </lineage>
</organism>
<gene>
    <name evidence="2" type="ordered locus">Smar_0387</name>
</gene>
<dbReference type="STRING" id="399550.Smar_0387"/>
<keyword evidence="3" id="KW-1185">Reference proteome</keyword>
<evidence type="ECO:0008006" key="4">
    <source>
        <dbReference type="Google" id="ProtNLM"/>
    </source>
</evidence>
<protein>
    <recommendedName>
        <fullName evidence="4">ArsR family transcriptional regulator</fullName>
    </recommendedName>
</protein>
<proteinExistence type="predicted"/>
<dbReference type="RefSeq" id="WP_011838690.1">
    <property type="nucleotide sequence ID" value="NC_009033.1"/>
</dbReference>
<evidence type="ECO:0000313" key="3">
    <source>
        <dbReference type="Proteomes" id="UP000000254"/>
    </source>
</evidence>
<dbReference type="AlphaFoldDB" id="A3DLI9"/>
<dbReference type="Proteomes" id="UP000000254">
    <property type="component" value="Chromosome"/>
</dbReference>
<dbReference type="KEGG" id="smr:Smar_0387"/>
<sequence>MNSEVEERLEKIEQLLEKVLLKINMLEEKLRLMGIDSSELRIANMLVSALSLPPIIALESSKRVLEIFSARTGLDDISRAIIESLSTCEKLSISEITRRVRAIRGKASRRIIAEKLEILEDMGIVVSTKLPNKHLFMLARCISGHGKS</sequence>
<keyword evidence="1" id="KW-0175">Coiled coil</keyword>
<dbReference type="GeneID" id="4907979"/>
<evidence type="ECO:0000256" key="1">
    <source>
        <dbReference type="SAM" id="Coils"/>
    </source>
</evidence>
<feature type="coiled-coil region" evidence="1">
    <location>
        <begin position="2"/>
        <end position="29"/>
    </location>
</feature>
<name>A3DLI9_STAMF</name>
<dbReference type="eggNOG" id="arCOG00743">
    <property type="taxonomic scope" value="Archaea"/>
</dbReference>
<dbReference type="EMBL" id="CP000575">
    <property type="protein sequence ID" value="ABN69499.1"/>
    <property type="molecule type" value="Genomic_DNA"/>
</dbReference>
<reference evidence="2 3" key="2">
    <citation type="journal article" date="2009" name="Stand. Genomic Sci.">
        <title>Complete genome sequence of Staphylothermus marinus Stetter and Fiala 1986 type strain F1.</title>
        <authorList>
            <person name="Anderson I.J."/>
            <person name="Sun H."/>
            <person name="Lapidus A."/>
            <person name="Copeland A."/>
            <person name="Glavina Del Rio T."/>
            <person name="Tice H."/>
            <person name="Dalin E."/>
            <person name="Lucas S."/>
            <person name="Barry K."/>
            <person name="Land M."/>
            <person name="Richardson P."/>
            <person name="Huber H."/>
            <person name="Kyrpides N.C."/>
        </authorList>
    </citation>
    <scope>NUCLEOTIDE SEQUENCE [LARGE SCALE GENOMIC DNA]</scope>
    <source>
        <strain evidence="3">ATCC 43588 / DSM 3639 / JCM 9404 / F1</strain>
    </source>
</reference>
<dbReference type="SUPFAM" id="SSF46785">
    <property type="entry name" value="Winged helix' DNA-binding domain"/>
    <property type="match status" value="1"/>
</dbReference>
<accession>A3DLI9</accession>
<dbReference type="OrthoDB" id="376088at2157"/>
<dbReference type="HOGENOM" id="CLU_122692_0_0_2"/>
<reference evidence="3" key="1">
    <citation type="journal article" date="2009" name="BMC Genomics">
        <title>The complete genome sequence of Staphylothermus marinus reveals differences in sulfur metabolism among heterotrophic Crenarchaeota.</title>
        <authorList>
            <person name="Anderson I.J."/>
            <person name="Dharmarajan L."/>
            <person name="Rodriguez J."/>
            <person name="Hooper S."/>
            <person name="Porat I."/>
            <person name="Ulrich L.E."/>
            <person name="Elkins J.G."/>
            <person name="Mavromatis K."/>
            <person name="Sun H."/>
            <person name="Land M."/>
            <person name="Lapidus A."/>
            <person name="Lucas S."/>
            <person name="Barry K."/>
            <person name="Huber H."/>
            <person name="Zhulin I.B."/>
            <person name="Whitman W.B."/>
            <person name="Mukhopadhyay B."/>
            <person name="Woese C."/>
            <person name="Bristow J."/>
            <person name="Kyrpides N."/>
        </authorList>
    </citation>
    <scope>NUCLEOTIDE SEQUENCE [LARGE SCALE GENOMIC DNA]</scope>
    <source>
        <strain evidence="3">ATCC 43588 / DSM 3639 / JCM 9404 / F1</strain>
    </source>
</reference>
<evidence type="ECO:0000313" key="2">
    <source>
        <dbReference type="EMBL" id="ABN69499.1"/>
    </source>
</evidence>
<dbReference type="InterPro" id="IPR036390">
    <property type="entry name" value="WH_DNA-bd_sf"/>
</dbReference>